<feature type="region of interest" description="Disordered" evidence="7">
    <location>
        <begin position="1"/>
        <end position="55"/>
    </location>
</feature>
<evidence type="ECO:0000256" key="1">
    <source>
        <dbReference type="ARBA" id="ARBA00004123"/>
    </source>
</evidence>
<keyword evidence="2 6" id="KW-0853">WD repeat</keyword>
<feature type="compositionally biased region" description="Basic and acidic residues" evidence="7">
    <location>
        <begin position="909"/>
        <end position="935"/>
    </location>
</feature>
<reference evidence="9" key="1">
    <citation type="submission" date="2025-08" db="UniProtKB">
        <authorList>
            <consortium name="RefSeq"/>
        </authorList>
    </citation>
    <scope>IDENTIFICATION</scope>
    <source>
        <tissue evidence="9">Whole organism</tissue>
    </source>
</reference>
<protein>
    <submittedName>
        <fullName evidence="9">Pre-mRNA 3' end processing protein WDR33-like</fullName>
    </submittedName>
</protein>
<feature type="compositionally biased region" description="Basic and acidic residues" evidence="7">
    <location>
        <begin position="682"/>
        <end position="699"/>
    </location>
</feature>
<sequence>MLSMYSQPPAPNLGPPPSVGMVNMPTSGLPPHHPPPNTSMPPPSHPPPGSTSFQALHFKPFKTPESDFDGKRLRKSVMRKTVDYNSSIVAMLEARVWQRDERDRPTLQPDICYACEVMPPQMYPDNPINAVVTKFVRTSTNKQKCPVFALAWTPEGRRLVTGASSGEFTLWNGLTFNFETILKAHESSVRSMLWSHNDQWMVTADTAGIVKYWQTNMNNVKHFQAHKDPVRGLSFSPCDLKLATCSDDGTVRIWDFLRCKEERVLRGHGADVKCVAWHPSRSLLASGSKDNQQPIKLWDPRTGTPLAKLHAHKSTVMDLKWNANGNWLCSASRDHLLKLFDVRNLGTEMQVFRGHKREASAIAWHPQHEGLFASGGSDGSILFWHVGNDKEVGSIDSAHDGIIWDLAWHPLGHILSTGSNDHTTKFWTRNRPGDKMRDRYNLNTLPPGVLADDSMDIDDIPLSANYEHGNAVGGAAIPGMGPDDKIQEAQADGGAETIPGLDFDAAQFERFIKKTPYAKPIPKNFQAAWNAAGGLEDEIIEDPSSSWVVTDVEGLFSEPVKREGPPVITETGEELPPGSVPLDEITADAIAYYGFFIPLDKVPGNVIQDAFSFMHEDEAIAELTKDSDFARKLCREKRQLLNPNAKDDEGHHKGNQEDPFNYHNTQSGSSQNNRTGRSGNFNRRDHDRRDGGQYNRDRGGSGGGSEDGRSFRGARGGYRGGGDDDGFRNYRGRGRNWQNDRGGPPPKFRGRGGFNPENGGYRRDEGEREEWERDGRGGHEEWMGRNEGADRFRESGGDRGGFNRRPWDDGGERRNWHDEGAGRDAWGPPRREEFVDRGGFRERDGGFRNARDEGRGYPRDRAPFRRGVPGEDFYDRGFHGEDGGPVPPHPPVGEEQPDSFRFQSRGRFRGREGREEEVGFKRKADWDDREEEWRWGRTGPGRPVRGRGGADHDFGYGGY</sequence>
<feature type="repeat" description="WD" evidence="6">
    <location>
        <begin position="396"/>
        <end position="427"/>
    </location>
</feature>
<dbReference type="CDD" id="cd00200">
    <property type="entry name" value="WD40"/>
    <property type="match status" value="1"/>
</dbReference>
<feature type="repeat" description="WD" evidence="6">
    <location>
        <begin position="223"/>
        <end position="255"/>
    </location>
</feature>
<dbReference type="InterPro" id="IPR036322">
    <property type="entry name" value="WD40_repeat_dom_sf"/>
</dbReference>
<dbReference type="InterPro" id="IPR045245">
    <property type="entry name" value="Pfs2-like"/>
</dbReference>
<organism evidence="8 9">
    <name type="scientific">Hyalella azteca</name>
    <name type="common">Amphipod</name>
    <dbReference type="NCBI Taxonomy" id="294128"/>
    <lineage>
        <taxon>Eukaryota</taxon>
        <taxon>Metazoa</taxon>
        <taxon>Ecdysozoa</taxon>
        <taxon>Arthropoda</taxon>
        <taxon>Crustacea</taxon>
        <taxon>Multicrustacea</taxon>
        <taxon>Malacostraca</taxon>
        <taxon>Eumalacostraca</taxon>
        <taxon>Peracarida</taxon>
        <taxon>Amphipoda</taxon>
        <taxon>Senticaudata</taxon>
        <taxon>Talitrida</taxon>
        <taxon>Talitroidea</taxon>
        <taxon>Hyalellidae</taxon>
        <taxon>Hyalella</taxon>
    </lineage>
</organism>
<dbReference type="GeneID" id="108674046"/>
<accession>A0A8B7NUJ9</accession>
<dbReference type="InterPro" id="IPR001680">
    <property type="entry name" value="WD40_rpt"/>
</dbReference>
<comment type="subcellular location">
    <subcellularLocation>
        <location evidence="1">Nucleus</location>
    </subcellularLocation>
</comment>
<dbReference type="PROSITE" id="PS50082">
    <property type="entry name" value="WD_REPEATS_2"/>
    <property type="match status" value="7"/>
</dbReference>
<feature type="compositionally biased region" description="Polar residues" evidence="7">
    <location>
        <begin position="662"/>
        <end position="681"/>
    </location>
</feature>
<evidence type="ECO:0000256" key="7">
    <source>
        <dbReference type="SAM" id="MobiDB-lite"/>
    </source>
</evidence>
<keyword evidence="3" id="KW-0507">mRNA processing</keyword>
<feature type="repeat" description="WD" evidence="6">
    <location>
        <begin position="265"/>
        <end position="291"/>
    </location>
</feature>
<dbReference type="RefSeq" id="XP_018017434.1">
    <property type="nucleotide sequence ID" value="XM_018161945.2"/>
</dbReference>
<dbReference type="Proteomes" id="UP000694843">
    <property type="component" value="Unplaced"/>
</dbReference>
<feature type="repeat" description="WD" evidence="6">
    <location>
        <begin position="140"/>
        <end position="172"/>
    </location>
</feature>
<evidence type="ECO:0000256" key="6">
    <source>
        <dbReference type="PROSITE-ProRule" id="PRU00221"/>
    </source>
</evidence>
<dbReference type="KEGG" id="hazt:108674046"/>
<evidence type="ECO:0000256" key="5">
    <source>
        <dbReference type="ARBA" id="ARBA00023242"/>
    </source>
</evidence>
<dbReference type="Gene3D" id="2.130.10.10">
    <property type="entry name" value="YVTN repeat-like/Quinoprotein amine dehydrogenase"/>
    <property type="match status" value="2"/>
</dbReference>
<dbReference type="SMART" id="SM00320">
    <property type="entry name" value="WD40"/>
    <property type="match status" value="7"/>
</dbReference>
<feature type="compositionally biased region" description="Pro residues" evidence="7">
    <location>
        <begin position="8"/>
        <end position="18"/>
    </location>
</feature>
<dbReference type="GO" id="GO:0005847">
    <property type="term" value="C:mRNA cleavage and polyadenylation specificity factor complex"/>
    <property type="evidence" value="ECO:0007669"/>
    <property type="project" value="TreeGrafter"/>
</dbReference>
<dbReference type="PROSITE" id="PS50294">
    <property type="entry name" value="WD_REPEATS_REGION"/>
    <property type="match status" value="4"/>
</dbReference>
<dbReference type="OrthoDB" id="16717at2759"/>
<proteinExistence type="predicted"/>
<name>A0A8B7NUJ9_HYAAZ</name>
<evidence type="ECO:0000256" key="2">
    <source>
        <dbReference type="ARBA" id="ARBA00022574"/>
    </source>
</evidence>
<dbReference type="CTD" id="55339"/>
<feature type="compositionally biased region" description="Basic and acidic residues" evidence="7">
    <location>
        <begin position="760"/>
        <end position="797"/>
    </location>
</feature>
<feature type="compositionally biased region" description="Basic and acidic residues" evidence="7">
    <location>
        <begin position="640"/>
        <end position="656"/>
    </location>
</feature>
<evidence type="ECO:0000256" key="3">
    <source>
        <dbReference type="ARBA" id="ARBA00022664"/>
    </source>
</evidence>
<dbReference type="AlphaFoldDB" id="A0A8B7NUJ9"/>
<evidence type="ECO:0000313" key="9">
    <source>
        <dbReference type="RefSeq" id="XP_018017434.1"/>
    </source>
</evidence>
<dbReference type="PANTHER" id="PTHR22836:SF0">
    <property type="entry name" value="PRE-MRNA 3' END PROCESSING PROTEIN WDR33"/>
    <property type="match status" value="1"/>
</dbReference>
<gene>
    <name evidence="9" type="primary">LOC108674046</name>
</gene>
<feature type="compositionally biased region" description="Basic and acidic residues" evidence="7">
    <location>
        <begin position="805"/>
        <end position="822"/>
    </location>
</feature>
<keyword evidence="8" id="KW-1185">Reference proteome</keyword>
<feature type="repeat" description="WD" evidence="6">
    <location>
        <begin position="182"/>
        <end position="223"/>
    </location>
</feature>
<dbReference type="Pfam" id="PF00400">
    <property type="entry name" value="WD40"/>
    <property type="match status" value="7"/>
</dbReference>
<feature type="compositionally biased region" description="Pro residues" evidence="7">
    <location>
        <begin position="31"/>
        <end position="49"/>
    </location>
</feature>
<evidence type="ECO:0000313" key="8">
    <source>
        <dbReference type="Proteomes" id="UP000694843"/>
    </source>
</evidence>
<dbReference type="SUPFAM" id="SSF50978">
    <property type="entry name" value="WD40 repeat-like"/>
    <property type="match status" value="1"/>
</dbReference>
<feature type="region of interest" description="Disordered" evidence="7">
    <location>
        <begin position="560"/>
        <end position="579"/>
    </location>
</feature>
<feature type="compositionally biased region" description="Basic and acidic residues" evidence="7">
    <location>
        <begin position="948"/>
        <end position="959"/>
    </location>
</feature>
<feature type="repeat" description="WD" evidence="6">
    <location>
        <begin position="352"/>
        <end position="394"/>
    </location>
</feature>
<dbReference type="FunFam" id="2.130.10.10:FF:000069">
    <property type="entry name" value="WD repeat domain 33"/>
    <property type="match status" value="1"/>
</dbReference>
<feature type="repeat" description="WD" evidence="6">
    <location>
        <begin position="309"/>
        <end position="344"/>
    </location>
</feature>
<evidence type="ECO:0000256" key="4">
    <source>
        <dbReference type="ARBA" id="ARBA00022737"/>
    </source>
</evidence>
<keyword evidence="5" id="KW-0539">Nucleus</keyword>
<dbReference type="PANTHER" id="PTHR22836">
    <property type="entry name" value="WD40 REPEAT PROTEIN"/>
    <property type="match status" value="1"/>
</dbReference>
<feature type="region of interest" description="Disordered" evidence="7">
    <location>
        <begin position="640"/>
        <end position="959"/>
    </location>
</feature>
<feature type="compositionally biased region" description="Basic and acidic residues" evidence="7">
    <location>
        <begin position="873"/>
        <end position="882"/>
    </location>
</feature>
<keyword evidence="4" id="KW-0677">Repeat</keyword>
<dbReference type="FunFam" id="2.130.10.10:FF:000085">
    <property type="entry name" value="WD repeat domain 33"/>
    <property type="match status" value="1"/>
</dbReference>
<feature type="compositionally biased region" description="Basic and acidic residues" evidence="7">
    <location>
        <begin position="829"/>
        <end position="863"/>
    </location>
</feature>
<dbReference type="InterPro" id="IPR015943">
    <property type="entry name" value="WD40/YVTN_repeat-like_dom_sf"/>
</dbReference>
<dbReference type="GO" id="GO:0031124">
    <property type="term" value="P:mRNA 3'-end processing"/>
    <property type="evidence" value="ECO:0007669"/>
    <property type="project" value="InterPro"/>
</dbReference>